<keyword evidence="4 5" id="KW-0720">Serine protease</keyword>
<gene>
    <name evidence="9" type="ORF">DFJ66_2255</name>
</gene>
<dbReference type="PANTHER" id="PTHR43806">
    <property type="entry name" value="PEPTIDASE S8"/>
    <property type="match status" value="1"/>
</dbReference>
<evidence type="ECO:0000313" key="10">
    <source>
        <dbReference type="Proteomes" id="UP000272729"/>
    </source>
</evidence>
<name>A0A495X537_9PSEU</name>
<dbReference type="Gene3D" id="3.30.70.80">
    <property type="entry name" value="Peptidase S8 propeptide/proteinase inhibitor I9"/>
    <property type="match status" value="1"/>
</dbReference>
<dbReference type="Pfam" id="PF05922">
    <property type="entry name" value="Inhibitor_I9"/>
    <property type="match status" value="1"/>
</dbReference>
<evidence type="ECO:0000256" key="6">
    <source>
        <dbReference type="RuleBase" id="RU003355"/>
    </source>
</evidence>
<evidence type="ECO:0000256" key="3">
    <source>
        <dbReference type="ARBA" id="ARBA00022801"/>
    </source>
</evidence>
<dbReference type="InterPro" id="IPR050131">
    <property type="entry name" value="Peptidase_S8_subtilisin-like"/>
</dbReference>
<dbReference type="Gene3D" id="2.60.40.10">
    <property type="entry name" value="Immunoglobulins"/>
    <property type="match status" value="2"/>
</dbReference>
<feature type="domain" description="PKD" evidence="8">
    <location>
        <begin position="431"/>
        <end position="495"/>
    </location>
</feature>
<evidence type="ECO:0000256" key="5">
    <source>
        <dbReference type="PROSITE-ProRule" id="PRU01240"/>
    </source>
</evidence>
<dbReference type="PROSITE" id="PS51892">
    <property type="entry name" value="SUBTILASE"/>
    <property type="match status" value="1"/>
</dbReference>
<comment type="similarity">
    <text evidence="1 5 6">Belongs to the peptidase S8 family.</text>
</comment>
<dbReference type="InterPro" id="IPR010259">
    <property type="entry name" value="S8pro/Inhibitor_I9"/>
</dbReference>
<dbReference type="PRINTS" id="PR00723">
    <property type="entry name" value="SUBTILISIN"/>
</dbReference>
<dbReference type="Gene3D" id="3.40.50.200">
    <property type="entry name" value="Peptidase S8/S53 domain"/>
    <property type="match status" value="1"/>
</dbReference>
<feature type="signal peptide" evidence="7">
    <location>
        <begin position="1"/>
        <end position="24"/>
    </location>
</feature>
<dbReference type="SMART" id="SM00089">
    <property type="entry name" value="PKD"/>
    <property type="match status" value="2"/>
</dbReference>
<dbReference type="InterPro" id="IPR023827">
    <property type="entry name" value="Peptidase_S8_Asp-AS"/>
</dbReference>
<protein>
    <submittedName>
        <fullName evidence="9">Subtilisin family serine protease</fullName>
    </submittedName>
</protein>
<keyword evidence="2 5" id="KW-0645">Protease</keyword>
<evidence type="ECO:0000256" key="2">
    <source>
        <dbReference type="ARBA" id="ARBA00022670"/>
    </source>
</evidence>
<dbReference type="GO" id="GO:0004252">
    <property type="term" value="F:serine-type endopeptidase activity"/>
    <property type="evidence" value="ECO:0007669"/>
    <property type="project" value="UniProtKB-UniRule"/>
</dbReference>
<evidence type="ECO:0000256" key="4">
    <source>
        <dbReference type="ARBA" id="ARBA00022825"/>
    </source>
</evidence>
<dbReference type="PROSITE" id="PS00137">
    <property type="entry name" value="SUBTILASE_HIS"/>
    <property type="match status" value="1"/>
</dbReference>
<dbReference type="Proteomes" id="UP000272729">
    <property type="component" value="Unassembled WGS sequence"/>
</dbReference>
<evidence type="ECO:0000259" key="8">
    <source>
        <dbReference type="PROSITE" id="PS50093"/>
    </source>
</evidence>
<dbReference type="InterPro" id="IPR037045">
    <property type="entry name" value="S8pro/Inhibitor_I9_sf"/>
</dbReference>
<dbReference type="AlphaFoldDB" id="A0A495X537"/>
<dbReference type="InterPro" id="IPR022398">
    <property type="entry name" value="Peptidase_S8_His-AS"/>
</dbReference>
<evidence type="ECO:0000256" key="1">
    <source>
        <dbReference type="ARBA" id="ARBA00011073"/>
    </source>
</evidence>
<reference evidence="9 10" key="1">
    <citation type="submission" date="2018-10" db="EMBL/GenBank/DDBJ databases">
        <title>Sequencing the genomes of 1000 actinobacteria strains.</title>
        <authorList>
            <person name="Klenk H.-P."/>
        </authorList>
    </citation>
    <scope>NUCLEOTIDE SEQUENCE [LARGE SCALE GENOMIC DNA]</scope>
    <source>
        <strain evidence="9 10">DSM 43911</strain>
    </source>
</reference>
<dbReference type="Pfam" id="PF00082">
    <property type="entry name" value="Peptidase_S8"/>
    <property type="match status" value="1"/>
</dbReference>
<comment type="caution">
    <text evidence="9">The sequence shown here is derived from an EMBL/GenBank/DDBJ whole genome shotgun (WGS) entry which is preliminary data.</text>
</comment>
<proteinExistence type="inferred from homology"/>
<feature type="active site" description="Charge relay system" evidence="5">
    <location>
        <position position="172"/>
    </location>
</feature>
<dbReference type="InterPro" id="IPR036852">
    <property type="entry name" value="Peptidase_S8/S53_dom_sf"/>
</dbReference>
<organism evidence="9 10">
    <name type="scientific">Saccharothrix variisporea</name>
    <dbReference type="NCBI Taxonomy" id="543527"/>
    <lineage>
        <taxon>Bacteria</taxon>
        <taxon>Bacillati</taxon>
        <taxon>Actinomycetota</taxon>
        <taxon>Actinomycetes</taxon>
        <taxon>Pseudonocardiales</taxon>
        <taxon>Pseudonocardiaceae</taxon>
        <taxon>Saccharothrix</taxon>
    </lineage>
</organism>
<feature type="active site" description="Charge relay system" evidence="5">
    <location>
        <position position="137"/>
    </location>
</feature>
<dbReference type="PROSITE" id="PS50093">
    <property type="entry name" value="PKD"/>
    <property type="match status" value="2"/>
</dbReference>
<dbReference type="CDD" id="cd00146">
    <property type="entry name" value="PKD"/>
    <property type="match status" value="1"/>
</dbReference>
<keyword evidence="10" id="KW-1185">Reference proteome</keyword>
<dbReference type="EMBL" id="RBXR01000001">
    <property type="protein sequence ID" value="RKT69062.1"/>
    <property type="molecule type" value="Genomic_DNA"/>
</dbReference>
<dbReference type="InterPro" id="IPR022409">
    <property type="entry name" value="PKD/Chitinase_dom"/>
</dbReference>
<dbReference type="InterPro" id="IPR013783">
    <property type="entry name" value="Ig-like_fold"/>
</dbReference>
<sequence>MRNQIYGLLLGTVALTAATLPAAATPDTGPTADYIVTLRAGTDPTALARSVTDRHGGHVGHVYRHALTGFSATLTPSAARALRHDPRVGSVEPDVLVHTTDQTVPTGVDRAFAPDNPNLKINGVNDYSVDVDVAVIDTGVDAAHPDLTVVARTNCLNTSTCTDNTGTDDHGHGTHVAGTISARDDGVGVVGVAPGARIWSAKVLDASGSGQLSGVVAGVDWVGAHADEIEVANMSLGCENCATEALTQAISNAVAKGVVFAVAAGNNHKDARTFSPANHPDVVTVSALADFNGAPGGGAASTCRSDQDDTLADFSNFGPTVEIAAPGTCILSTSPGGTYKVLSGTSMASPHVAGAAALLTANGNRAGDRNGVLAVRQHLIDTANTHWTDDSGDNVKEPLLDVGSATDYPAGTPDPGRPTAAFTASCSVSSLSCSFDANGSTDPDGTITSYAWDFGDSATATGKTTTHTYGRAAYYSVRLTVTDNQGKTNSTRRLVKAGDLPPTASFTARCDRGSCSFDGSASTDEEGAVTGYAWQFGDGTTGTGKTATHSYPNVAKNYTVTLTVTDTKNQPGSTTRTVRCYKHIDTPLCFAS</sequence>
<dbReference type="Pfam" id="PF18911">
    <property type="entry name" value="PKD_4"/>
    <property type="match status" value="2"/>
</dbReference>
<feature type="chain" id="PRO_5019811328" evidence="7">
    <location>
        <begin position="25"/>
        <end position="592"/>
    </location>
</feature>
<evidence type="ECO:0000313" key="9">
    <source>
        <dbReference type="EMBL" id="RKT69062.1"/>
    </source>
</evidence>
<dbReference type="PROSITE" id="PS00138">
    <property type="entry name" value="SUBTILASE_SER"/>
    <property type="match status" value="1"/>
</dbReference>
<dbReference type="SUPFAM" id="SSF52743">
    <property type="entry name" value="Subtilisin-like"/>
    <property type="match status" value="1"/>
</dbReference>
<dbReference type="PANTHER" id="PTHR43806:SF11">
    <property type="entry name" value="CEREVISIN-RELATED"/>
    <property type="match status" value="1"/>
</dbReference>
<feature type="active site" description="Charge relay system" evidence="5">
    <location>
        <position position="346"/>
    </location>
</feature>
<dbReference type="InterPro" id="IPR015500">
    <property type="entry name" value="Peptidase_S8_subtilisin-rel"/>
</dbReference>
<keyword evidence="7" id="KW-0732">Signal</keyword>
<dbReference type="GO" id="GO:0005975">
    <property type="term" value="P:carbohydrate metabolic process"/>
    <property type="evidence" value="ECO:0007669"/>
    <property type="project" value="UniProtKB-ARBA"/>
</dbReference>
<evidence type="ECO:0000256" key="7">
    <source>
        <dbReference type="SAM" id="SignalP"/>
    </source>
</evidence>
<keyword evidence="3 5" id="KW-0378">Hydrolase</keyword>
<dbReference type="InterPro" id="IPR000209">
    <property type="entry name" value="Peptidase_S8/S53_dom"/>
</dbReference>
<dbReference type="InterPro" id="IPR023828">
    <property type="entry name" value="Peptidase_S8_Ser-AS"/>
</dbReference>
<dbReference type="PROSITE" id="PS00136">
    <property type="entry name" value="SUBTILASE_ASP"/>
    <property type="match status" value="1"/>
</dbReference>
<feature type="domain" description="PKD" evidence="8">
    <location>
        <begin position="514"/>
        <end position="578"/>
    </location>
</feature>
<dbReference type="InterPro" id="IPR000601">
    <property type="entry name" value="PKD_dom"/>
</dbReference>
<accession>A0A495X537</accession>
<dbReference type="RefSeq" id="WP_211351076.1">
    <property type="nucleotide sequence ID" value="NZ_JBIUBA010000035.1"/>
</dbReference>
<dbReference type="InterPro" id="IPR035986">
    <property type="entry name" value="PKD_dom_sf"/>
</dbReference>
<dbReference type="SUPFAM" id="SSF49299">
    <property type="entry name" value="PKD domain"/>
    <property type="match status" value="2"/>
</dbReference>
<dbReference type="GO" id="GO:0006508">
    <property type="term" value="P:proteolysis"/>
    <property type="evidence" value="ECO:0007669"/>
    <property type="project" value="UniProtKB-KW"/>
</dbReference>